<proteinExistence type="predicted"/>
<dbReference type="STRING" id="192904.SAMN04488514_1225"/>
<keyword evidence="1" id="KW-0732">Signal</keyword>
<dbReference type="PANTHER" id="PTHR21666">
    <property type="entry name" value="PEPTIDASE-RELATED"/>
    <property type="match status" value="1"/>
</dbReference>
<dbReference type="InterPro" id="IPR050570">
    <property type="entry name" value="Cell_wall_metabolism_enzyme"/>
</dbReference>
<sequence length="226" mass="25311">MNPLTKLFQSYLIESIPILDKTITREQYTPLNLSAENSDLVGLKVTEPDVCQSYINAELKRNDAEVAYGGYLENRSLYSDKAEFSRVGESKRTIHLGVDFWTKAGTTVLVPLKGKIHSFKNNDRRGDYGPTIILVHEIAGFRFHTLYGHLSLESLQNLKVGKSFEAGTVLGTLGNKEVNGNYAPHLHFQIIIDMNNWLGDYPGVCAKEDVAFYSENCPDPNLLLNV</sequence>
<dbReference type="SUPFAM" id="SSF51261">
    <property type="entry name" value="Duplicated hybrid motif"/>
    <property type="match status" value="1"/>
</dbReference>
<evidence type="ECO:0000313" key="3">
    <source>
        <dbReference type="EMBL" id="SDN06640.1"/>
    </source>
</evidence>
<dbReference type="EMBL" id="FNGV01000022">
    <property type="protein sequence ID" value="SDN06640.1"/>
    <property type="molecule type" value="Genomic_DNA"/>
</dbReference>
<organism evidence="3 4">
    <name type="scientific">Kriegella aquimaris</name>
    <dbReference type="NCBI Taxonomy" id="192904"/>
    <lineage>
        <taxon>Bacteria</taxon>
        <taxon>Pseudomonadati</taxon>
        <taxon>Bacteroidota</taxon>
        <taxon>Flavobacteriia</taxon>
        <taxon>Flavobacteriales</taxon>
        <taxon>Flavobacteriaceae</taxon>
        <taxon>Kriegella</taxon>
    </lineage>
</organism>
<dbReference type="InterPro" id="IPR011055">
    <property type="entry name" value="Dup_hybrid_motif"/>
</dbReference>
<name>A0A1G9YC53_9FLAO</name>
<feature type="domain" description="M23ase beta-sheet core" evidence="2">
    <location>
        <begin position="94"/>
        <end position="192"/>
    </location>
</feature>
<evidence type="ECO:0000259" key="2">
    <source>
        <dbReference type="Pfam" id="PF01551"/>
    </source>
</evidence>
<reference evidence="3 4" key="1">
    <citation type="submission" date="2016-10" db="EMBL/GenBank/DDBJ databases">
        <authorList>
            <person name="de Groot N.N."/>
        </authorList>
    </citation>
    <scope>NUCLEOTIDE SEQUENCE [LARGE SCALE GENOMIC DNA]</scope>
    <source>
        <strain evidence="3 4">DSM 19886</strain>
    </source>
</reference>
<evidence type="ECO:0000313" key="4">
    <source>
        <dbReference type="Proteomes" id="UP000199440"/>
    </source>
</evidence>
<dbReference type="Gene3D" id="2.70.70.10">
    <property type="entry name" value="Glucose Permease (Domain IIA)"/>
    <property type="match status" value="1"/>
</dbReference>
<gene>
    <name evidence="3" type="ORF">SAMN04488514_1225</name>
</gene>
<dbReference type="OrthoDB" id="9801052at2"/>
<dbReference type="Proteomes" id="UP000199440">
    <property type="component" value="Unassembled WGS sequence"/>
</dbReference>
<dbReference type="GO" id="GO:0004222">
    <property type="term" value="F:metalloendopeptidase activity"/>
    <property type="evidence" value="ECO:0007669"/>
    <property type="project" value="TreeGrafter"/>
</dbReference>
<dbReference type="AlphaFoldDB" id="A0A1G9YC53"/>
<keyword evidence="4" id="KW-1185">Reference proteome</keyword>
<dbReference type="CDD" id="cd12797">
    <property type="entry name" value="M23_peptidase"/>
    <property type="match status" value="1"/>
</dbReference>
<dbReference type="InterPro" id="IPR016047">
    <property type="entry name" value="M23ase_b-sheet_dom"/>
</dbReference>
<dbReference type="PANTHER" id="PTHR21666:SF289">
    <property type="entry name" value="L-ALA--D-GLU ENDOPEPTIDASE"/>
    <property type="match status" value="1"/>
</dbReference>
<evidence type="ECO:0000256" key="1">
    <source>
        <dbReference type="ARBA" id="ARBA00022729"/>
    </source>
</evidence>
<accession>A0A1G9YC53</accession>
<dbReference type="Pfam" id="PF01551">
    <property type="entry name" value="Peptidase_M23"/>
    <property type="match status" value="1"/>
</dbReference>
<protein>
    <submittedName>
        <fullName evidence="3">Peptidase family M23</fullName>
    </submittedName>
</protein>
<dbReference type="RefSeq" id="WP_089895610.1">
    <property type="nucleotide sequence ID" value="NZ_FNGV01000022.1"/>
</dbReference>